<evidence type="ECO:0000313" key="8">
    <source>
        <dbReference type="Proteomes" id="UP000215902"/>
    </source>
</evidence>
<dbReference type="EMBL" id="NIVC01002558">
    <property type="protein sequence ID" value="PAA56910.1"/>
    <property type="molecule type" value="Genomic_DNA"/>
</dbReference>
<evidence type="ECO:0000259" key="5">
    <source>
        <dbReference type="PROSITE" id="PS50865"/>
    </source>
</evidence>
<dbReference type="OrthoDB" id="5282002at2759"/>
<dbReference type="STRING" id="282301.A0A267FLB3"/>
<keyword evidence="2 4" id="KW-0863">Zinc-finger</keyword>
<dbReference type="PROSITE" id="PS50865">
    <property type="entry name" value="ZF_MYND_2"/>
    <property type="match status" value="1"/>
</dbReference>
<comment type="caution">
    <text evidence="7">The sequence shown here is derived from an EMBL/GenBank/DDBJ whole genome shotgun (WGS) entry which is preliminary data.</text>
</comment>
<evidence type="ECO:0000256" key="4">
    <source>
        <dbReference type="PROSITE-ProRule" id="PRU00134"/>
    </source>
</evidence>
<proteinExistence type="predicted"/>
<evidence type="ECO:0000313" key="7">
    <source>
        <dbReference type="EMBL" id="PAA73772.1"/>
    </source>
</evidence>
<feature type="domain" description="MYND-type" evidence="5">
    <location>
        <begin position="14"/>
        <end position="61"/>
    </location>
</feature>
<dbReference type="SUPFAM" id="SSF144232">
    <property type="entry name" value="HIT/MYND zinc finger-like"/>
    <property type="match status" value="1"/>
</dbReference>
<dbReference type="InterPro" id="IPR046824">
    <property type="entry name" value="Mss51-like_C"/>
</dbReference>
<protein>
    <recommendedName>
        <fullName evidence="5">MYND-type domain-containing protein</fullName>
    </recommendedName>
</protein>
<evidence type="ECO:0000256" key="2">
    <source>
        <dbReference type="ARBA" id="ARBA00022771"/>
    </source>
</evidence>
<organism evidence="7 8">
    <name type="scientific">Macrostomum lignano</name>
    <dbReference type="NCBI Taxonomy" id="282301"/>
    <lineage>
        <taxon>Eukaryota</taxon>
        <taxon>Metazoa</taxon>
        <taxon>Spiralia</taxon>
        <taxon>Lophotrochozoa</taxon>
        <taxon>Platyhelminthes</taxon>
        <taxon>Rhabditophora</taxon>
        <taxon>Macrostomorpha</taxon>
        <taxon>Macrostomida</taxon>
        <taxon>Macrostomidae</taxon>
        <taxon>Macrostomum</taxon>
    </lineage>
</organism>
<gene>
    <name evidence="6" type="ORF">BOX15_Mlig014730g1</name>
    <name evidence="7" type="ORF">BOX15_Mlig014730g3</name>
</gene>
<evidence type="ECO:0000256" key="3">
    <source>
        <dbReference type="ARBA" id="ARBA00022833"/>
    </source>
</evidence>
<dbReference type="EMBL" id="NIVC01000994">
    <property type="protein sequence ID" value="PAA73772.1"/>
    <property type="molecule type" value="Genomic_DNA"/>
</dbReference>
<sequence length="421" mass="46609">MISNPFSSAFFAQCSTCAGLLNRSSALQCSQCRCVYYCSEACQRRHANQPDNPGLAHKAWCARLRLFRQRAPALAELPFGFASVTTADTFDSQCLSRFLLERGLLGRGMWRRECYAWLGVHPHPFDDDDNDADIGGVPLPGDLAPDPDPFALPDEAAVLVEAPSTVSATEPPPRISSWSDYYQMRGLPADSPVCVLMQWPLTLYHLLFERLPVDAPDAYKRLTATVGDNRPCQLRRIVVHLIGVEKEVELIPALCELAKLAPGFSFRLVLVGKEVSPSVHKSVHTELDGRFRVSVYRGLYHQVAAGLLNQKHQDGITDSGDEESSCPARPDLIVAFNAGFAASISWPATLEFLKKLAIRTYVTDYCEFSMELSAVMCDKLGIGTLTPQRINPFRSPIRVPNEQLDLPSYSNAFISELVYPA</sequence>
<dbReference type="Pfam" id="PF20179">
    <property type="entry name" value="MSS51_C"/>
    <property type="match status" value="1"/>
</dbReference>
<dbReference type="InterPro" id="IPR002893">
    <property type="entry name" value="Znf_MYND"/>
</dbReference>
<dbReference type="AlphaFoldDB" id="A0A267FLB3"/>
<dbReference type="PANTHER" id="PTHR47570:SF1">
    <property type="entry name" value="ZINC ION BINDING PROTEIN"/>
    <property type="match status" value="1"/>
</dbReference>
<keyword evidence="8" id="KW-1185">Reference proteome</keyword>
<name>A0A267FLB3_9PLAT</name>
<accession>A0A267FLB3</accession>
<dbReference type="Gene3D" id="6.10.140.2220">
    <property type="match status" value="1"/>
</dbReference>
<keyword evidence="1" id="KW-0479">Metal-binding</keyword>
<evidence type="ECO:0000313" key="6">
    <source>
        <dbReference type="EMBL" id="PAA56910.1"/>
    </source>
</evidence>
<dbReference type="Proteomes" id="UP000215902">
    <property type="component" value="Unassembled WGS sequence"/>
</dbReference>
<keyword evidence="3" id="KW-0862">Zinc</keyword>
<evidence type="ECO:0000256" key="1">
    <source>
        <dbReference type="ARBA" id="ARBA00022723"/>
    </source>
</evidence>
<dbReference type="PANTHER" id="PTHR47570">
    <property type="entry name" value="ZINC ION BINDING PROTEIN"/>
    <property type="match status" value="1"/>
</dbReference>
<dbReference type="GO" id="GO:0008270">
    <property type="term" value="F:zinc ion binding"/>
    <property type="evidence" value="ECO:0007669"/>
    <property type="project" value="UniProtKB-KW"/>
</dbReference>
<reference evidence="7 8" key="1">
    <citation type="submission" date="2017-06" db="EMBL/GenBank/DDBJ databases">
        <title>A platform for efficient transgenesis in Macrostomum lignano, a flatworm model organism for stem cell research.</title>
        <authorList>
            <person name="Berezikov E."/>
        </authorList>
    </citation>
    <scope>NUCLEOTIDE SEQUENCE [LARGE SCALE GENOMIC DNA]</scope>
    <source>
        <strain evidence="7">DV1</strain>
        <tissue evidence="7">Whole organism</tissue>
    </source>
</reference>